<feature type="transmembrane region" description="Helical" evidence="1">
    <location>
        <begin position="150"/>
        <end position="172"/>
    </location>
</feature>
<keyword evidence="1" id="KW-0472">Membrane</keyword>
<gene>
    <name evidence="2" type="ORF">H5U98_11410</name>
</gene>
<feature type="transmembrane region" description="Helical" evidence="1">
    <location>
        <begin position="80"/>
        <end position="97"/>
    </location>
</feature>
<protein>
    <submittedName>
        <fullName evidence="2">DUF3159 domain-containing protein</fullName>
    </submittedName>
</protein>
<dbReference type="Pfam" id="PF11361">
    <property type="entry name" value="DUF3159"/>
    <property type="match status" value="1"/>
</dbReference>
<accession>A0AAX3A2V9</accession>
<evidence type="ECO:0000313" key="2">
    <source>
        <dbReference type="EMBL" id="UNC01925.1"/>
    </source>
</evidence>
<reference evidence="2 3" key="1">
    <citation type="journal article" date="2022" name="BMC Genomics">
        <title>Comparative genome analysis of mycobacteria focusing on tRNA and non-coding RNA.</title>
        <authorList>
            <person name="Behra P.R.K."/>
            <person name="Pettersson B.M.F."/>
            <person name="Ramesh M."/>
            <person name="Das S."/>
            <person name="Dasgupta S."/>
            <person name="Kirsebom L.A."/>
        </authorList>
    </citation>
    <scope>NUCLEOTIDE SEQUENCE [LARGE SCALE GENOMIC DNA]</scope>
    <source>
        <strain evidence="2 3">DSM 44677</strain>
    </source>
</reference>
<dbReference type="Proteomes" id="UP001162885">
    <property type="component" value="Chromosome"/>
</dbReference>
<keyword evidence="1" id="KW-1133">Transmembrane helix</keyword>
<evidence type="ECO:0000256" key="1">
    <source>
        <dbReference type="SAM" id="Phobius"/>
    </source>
</evidence>
<sequence>MPTPHVSADAVDPAATEERTPTLLERMGGVSGLVHASLPTFAYVTVNAIAGLNAAVAVAVGTSVALIALRLLRNEPIQPAMSGLLGVVFAALIAFYTGSAEGYFLPGIWLSLAMATAFTVSVVVRRPLVGVVWNLMRSSGPDPSWRTDKVVLRTFDVVTLVFTTVFATRFIVQQWLYDGGFTGWLAFARIAMGYPLLGVALVVVYWAVRRANRRLSAGHRPTHTYHPPNSASTV</sequence>
<dbReference type="InterPro" id="IPR016566">
    <property type="entry name" value="UCP010219"/>
</dbReference>
<name>A0AAX3A2V9_9MYCO</name>
<dbReference type="EMBL" id="CP060016">
    <property type="protein sequence ID" value="UNC01925.1"/>
    <property type="molecule type" value="Genomic_DNA"/>
</dbReference>
<evidence type="ECO:0000313" key="3">
    <source>
        <dbReference type="Proteomes" id="UP001162885"/>
    </source>
</evidence>
<dbReference type="PIRSF" id="PIRSF010219">
    <property type="entry name" value="UCP010219"/>
    <property type="match status" value="1"/>
</dbReference>
<dbReference type="RefSeq" id="WP_077741278.1">
    <property type="nucleotide sequence ID" value="NZ_AP022579.1"/>
</dbReference>
<feature type="transmembrane region" description="Helical" evidence="1">
    <location>
        <begin position="184"/>
        <end position="208"/>
    </location>
</feature>
<feature type="transmembrane region" description="Helical" evidence="1">
    <location>
        <begin position="103"/>
        <end position="129"/>
    </location>
</feature>
<organism evidence="2 3">
    <name type="scientific">Mycolicibacterium boenickei</name>
    <dbReference type="NCBI Taxonomy" id="146017"/>
    <lineage>
        <taxon>Bacteria</taxon>
        <taxon>Bacillati</taxon>
        <taxon>Actinomycetota</taxon>
        <taxon>Actinomycetes</taxon>
        <taxon>Mycobacteriales</taxon>
        <taxon>Mycobacteriaceae</taxon>
        <taxon>Mycolicibacterium</taxon>
    </lineage>
</organism>
<dbReference type="AlphaFoldDB" id="A0AAX3A2V9"/>
<keyword evidence="1" id="KW-0812">Transmembrane</keyword>
<feature type="transmembrane region" description="Helical" evidence="1">
    <location>
        <begin position="41"/>
        <end position="68"/>
    </location>
</feature>
<proteinExistence type="predicted"/>